<organism evidence="2 3">
    <name type="scientific">Hydrogenophaga palleronii</name>
    <dbReference type="NCBI Taxonomy" id="65655"/>
    <lineage>
        <taxon>Bacteria</taxon>
        <taxon>Pseudomonadati</taxon>
        <taxon>Pseudomonadota</taxon>
        <taxon>Betaproteobacteria</taxon>
        <taxon>Burkholderiales</taxon>
        <taxon>Comamonadaceae</taxon>
        <taxon>Hydrogenophaga</taxon>
    </lineage>
</organism>
<feature type="signal peptide" evidence="1">
    <location>
        <begin position="1"/>
        <end position="22"/>
    </location>
</feature>
<dbReference type="EMBL" id="JAVDWU010000016">
    <property type="protein sequence ID" value="MDR7152963.1"/>
    <property type="molecule type" value="Genomic_DNA"/>
</dbReference>
<proteinExistence type="predicted"/>
<keyword evidence="3" id="KW-1185">Reference proteome</keyword>
<reference evidence="2 3" key="1">
    <citation type="submission" date="2023-07" db="EMBL/GenBank/DDBJ databases">
        <title>Sorghum-associated microbial communities from plants grown in Nebraska, USA.</title>
        <authorList>
            <person name="Schachtman D."/>
        </authorList>
    </citation>
    <scope>NUCLEOTIDE SEQUENCE [LARGE SCALE GENOMIC DNA]</scope>
    <source>
        <strain evidence="2 3">4249</strain>
    </source>
</reference>
<evidence type="ECO:0000313" key="3">
    <source>
        <dbReference type="Proteomes" id="UP001265700"/>
    </source>
</evidence>
<evidence type="ECO:0000256" key="1">
    <source>
        <dbReference type="SAM" id="SignalP"/>
    </source>
</evidence>
<accession>A0ABU1WUH3</accession>
<comment type="caution">
    <text evidence="2">The sequence shown here is derived from an EMBL/GenBank/DDBJ whole genome shotgun (WGS) entry which is preliminary data.</text>
</comment>
<dbReference type="Proteomes" id="UP001265700">
    <property type="component" value="Unassembled WGS sequence"/>
</dbReference>
<sequence>MRQTYRLAGLCLLATLSNTALAGWVLFHQQGQPGHREAYFAEITHTTERSEVDSTLGTGNDIMARTSVWEMPVLVVHESATAPEWTELKLQFECMNKYRASSYSEAQKAATARQEGKPYNPSVIADGWNDPARWNDPVNMRIAARSYTVPRVDLSNRPLAETRWAKDARPLMIKAQKFACQGEDVRNALQAAMSQGPFDVGRFNTELQKIGLVEPVHPLEARTAIALLDLSWNVLWKDSKRPDPSGLWVKKLSPQDKARNEAQYAAIQKQMDDAVQITNKKYLPKLKKMQAEHGFVEAAAKVRGKRSLSNMEASALMVWLAQEESEVAARIGAPAVAQSGNLKFLGYDQSFDNTSAMVHAPSGRVLEQGVRTHCEAQFVMLQDKANIWRVADVRISGSSSQLGINPCHGLLNVPDVPAARK</sequence>
<dbReference type="RefSeq" id="WP_310322225.1">
    <property type="nucleotide sequence ID" value="NZ_JAVDWU010000016.1"/>
</dbReference>
<protein>
    <submittedName>
        <fullName evidence="2">Uncharacterized protein</fullName>
    </submittedName>
</protein>
<gene>
    <name evidence="2" type="ORF">J2W49_004942</name>
</gene>
<feature type="chain" id="PRO_5045212886" evidence="1">
    <location>
        <begin position="23"/>
        <end position="421"/>
    </location>
</feature>
<evidence type="ECO:0000313" key="2">
    <source>
        <dbReference type="EMBL" id="MDR7152963.1"/>
    </source>
</evidence>
<keyword evidence="1" id="KW-0732">Signal</keyword>
<name>A0ABU1WUH3_9BURK</name>